<evidence type="ECO:0000313" key="12">
    <source>
        <dbReference type="EMBL" id="RYC29497.1"/>
    </source>
</evidence>
<dbReference type="Proteomes" id="UP000290759">
    <property type="component" value="Unassembled WGS sequence"/>
</dbReference>
<dbReference type="SUPFAM" id="SSF81321">
    <property type="entry name" value="Family A G protein-coupled receptor-like"/>
    <property type="match status" value="1"/>
</dbReference>
<evidence type="ECO:0000256" key="4">
    <source>
        <dbReference type="ARBA" id="ARBA00022606"/>
    </source>
</evidence>
<keyword evidence="10" id="KW-0675">Receptor</keyword>
<keyword evidence="3" id="KW-0600">Photoreceptor protein</keyword>
<keyword evidence="9 11" id="KW-0472">Membrane</keyword>
<dbReference type="OrthoDB" id="70408at2"/>
<protein>
    <submittedName>
        <fullName evidence="12">Rhodopsin</fullName>
    </submittedName>
</protein>
<organism evidence="12 13">
    <name type="scientific">Lichenibacterium minor</name>
    <dbReference type="NCBI Taxonomy" id="2316528"/>
    <lineage>
        <taxon>Bacteria</taxon>
        <taxon>Pseudomonadati</taxon>
        <taxon>Pseudomonadota</taxon>
        <taxon>Alphaproteobacteria</taxon>
        <taxon>Hyphomicrobiales</taxon>
        <taxon>Lichenihabitantaceae</taxon>
        <taxon>Lichenibacterium</taxon>
    </lineage>
</organism>
<feature type="transmembrane region" description="Helical" evidence="11">
    <location>
        <begin position="134"/>
        <end position="152"/>
    </location>
</feature>
<dbReference type="GO" id="GO:0007602">
    <property type="term" value="P:phototransduction"/>
    <property type="evidence" value="ECO:0007669"/>
    <property type="project" value="UniProtKB-KW"/>
</dbReference>
<dbReference type="PANTHER" id="PTHR28286:SF2">
    <property type="entry name" value="BACTERIORHODOPSIN _OPSIN, NOPA (EUROFUNG)"/>
    <property type="match status" value="1"/>
</dbReference>
<dbReference type="RefSeq" id="WP_129229408.1">
    <property type="nucleotide sequence ID" value="NZ_QYBB01000050.1"/>
</dbReference>
<evidence type="ECO:0000256" key="6">
    <source>
        <dbReference type="ARBA" id="ARBA00022925"/>
    </source>
</evidence>
<feature type="transmembrane region" description="Helical" evidence="11">
    <location>
        <begin position="196"/>
        <end position="218"/>
    </location>
</feature>
<evidence type="ECO:0000256" key="1">
    <source>
        <dbReference type="ARBA" id="ARBA00004141"/>
    </source>
</evidence>
<dbReference type="EMBL" id="QYBB01000050">
    <property type="protein sequence ID" value="RYC29497.1"/>
    <property type="molecule type" value="Genomic_DNA"/>
</dbReference>
<evidence type="ECO:0000256" key="8">
    <source>
        <dbReference type="ARBA" id="ARBA00022991"/>
    </source>
</evidence>
<evidence type="ECO:0000313" key="13">
    <source>
        <dbReference type="Proteomes" id="UP000290759"/>
    </source>
</evidence>
<dbReference type="PANTHER" id="PTHR28286">
    <property type="match status" value="1"/>
</dbReference>
<dbReference type="Gene3D" id="1.20.1070.10">
    <property type="entry name" value="Rhodopsin 7-helix transmembrane proteins"/>
    <property type="match status" value="1"/>
</dbReference>
<comment type="similarity">
    <text evidence="2">Belongs to the archaeal/bacterial/fungal opsin family.</text>
</comment>
<evidence type="ECO:0000256" key="9">
    <source>
        <dbReference type="ARBA" id="ARBA00023136"/>
    </source>
</evidence>
<feature type="transmembrane region" description="Helical" evidence="11">
    <location>
        <begin position="173"/>
        <end position="190"/>
    </location>
</feature>
<feature type="transmembrane region" description="Helical" evidence="11">
    <location>
        <begin position="104"/>
        <end position="128"/>
    </location>
</feature>
<dbReference type="GO" id="GO:0009881">
    <property type="term" value="F:photoreceptor activity"/>
    <property type="evidence" value="ECO:0007669"/>
    <property type="project" value="UniProtKB-KW"/>
</dbReference>
<gene>
    <name evidence="12" type="ORF">D3273_23735</name>
</gene>
<comment type="caution">
    <text evidence="12">The sequence shown here is derived from an EMBL/GenBank/DDBJ whole genome shotgun (WGS) entry which is preliminary data.</text>
</comment>
<dbReference type="SMART" id="SM01021">
    <property type="entry name" value="Bac_rhodopsin"/>
    <property type="match status" value="1"/>
</dbReference>
<dbReference type="AlphaFoldDB" id="A0A4Q2U3N5"/>
<reference evidence="12 13" key="2">
    <citation type="submission" date="2019-02" db="EMBL/GenBank/DDBJ databases">
        <title>'Lichenibacterium ramalinii' gen. nov. sp. nov., 'Lichenibacterium minor' gen. nov. sp. nov.</title>
        <authorList>
            <person name="Pankratov T."/>
        </authorList>
    </citation>
    <scope>NUCLEOTIDE SEQUENCE [LARGE SCALE GENOMIC DNA]</scope>
    <source>
        <strain evidence="12 13">RmlP026</strain>
    </source>
</reference>
<reference evidence="12 13" key="1">
    <citation type="submission" date="2018-12" db="EMBL/GenBank/DDBJ databases">
        <authorList>
            <person name="Grouzdev D.S."/>
            <person name="Krutkina M.S."/>
        </authorList>
    </citation>
    <scope>NUCLEOTIDE SEQUENCE [LARGE SCALE GENOMIC DNA]</scope>
    <source>
        <strain evidence="12 13">RmlP026</strain>
    </source>
</reference>
<keyword evidence="5 11" id="KW-0812">Transmembrane</keyword>
<evidence type="ECO:0000256" key="10">
    <source>
        <dbReference type="ARBA" id="ARBA00023170"/>
    </source>
</evidence>
<evidence type="ECO:0000256" key="5">
    <source>
        <dbReference type="ARBA" id="ARBA00022692"/>
    </source>
</evidence>
<dbReference type="Pfam" id="PF01036">
    <property type="entry name" value="Bac_rhodopsin"/>
    <property type="match status" value="1"/>
</dbReference>
<keyword evidence="13" id="KW-1185">Reference proteome</keyword>
<keyword evidence="4" id="KW-0716">Sensory transduction</keyword>
<proteinExistence type="inferred from homology"/>
<dbReference type="GO" id="GO:0016020">
    <property type="term" value="C:membrane"/>
    <property type="evidence" value="ECO:0007669"/>
    <property type="project" value="UniProtKB-SubCell"/>
</dbReference>
<evidence type="ECO:0000256" key="2">
    <source>
        <dbReference type="ARBA" id="ARBA00008130"/>
    </source>
</evidence>
<feature type="transmembrane region" description="Helical" evidence="11">
    <location>
        <begin position="6"/>
        <end position="24"/>
    </location>
</feature>
<dbReference type="InterPro" id="IPR001425">
    <property type="entry name" value="Arc/bac/fun_rhodopsins"/>
</dbReference>
<keyword evidence="7 11" id="KW-1133">Transmembrane helix</keyword>
<dbReference type="PRINTS" id="PR00251">
    <property type="entry name" value="BACTRLOPSIN"/>
</dbReference>
<accession>A0A4Q2U3N5</accession>
<sequence length="276" mass="29637">MTETFWLWVGTLGMLGGSVLLFAMGGTRTQDEEGHTISHGIVPLFAALAYLAMAMHQGSMSLPFSVGTGTRDFLYARYIDWSVTTPTLLLGLSMTALHGAHRRAGLVSGLLASDVVMILAGLFFGMSVDPFAKWMWFIVSCVAFLAVYYILFGALKREAAMRDSERRSAYDRNVVILSALWLLYPILVFFGPDGIYAWSATFTTAVIVILDLTSKVVYGFIAMGGSKAITDADLARGSVSPAMIATHAVPSGAPAPGELVGHLPSGERRTVRVDAG</sequence>
<keyword evidence="6" id="KW-0681">Retinal protein</keyword>
<name>A0A4Q2U3N5_9HYPH</name>
<evidence type="ECO:0000256" key="3">
    <source>
        <dbReference type="ARBA" id="ARBA00022543"/>
    </source>
</evidence>
<evidence type="ECO:0000256" key="7">
    <source>
        <dbReference type="ARBA" id="ARBA00022989"/>
    </source>
</evidence>
<keyword evidence="8" id="KW-0157">Chromophore</keyword>
<feature type="transmembrane region" description="Helical" evidence="11">
    <location>
        <begin position="75"/>
        <end position="97"/>
    </location>
</feature>
<feature type="transmembrane region" description="Helical" evidence="11">
    <location>
        <begin position="36"/>
        <end position="55"/>
    </location>
</feature>
<comment type="subcellular location">
    <subcellularLocation>
        <location evidence="1">Membrane</location>
        <topology evidence="1">Multi-pass membrane protein</topology>
    </subcellularLocation>
</comment>
<evidence type="ECO:0000256" key="11">
    <source>
        <dbReference type="SAM" id="Phobius"/>
    </source>
</evidence>